<reference evidence="2" key="1">
    <citation type="submission" date="2014-09" db="EMBL/GenBank/DDBJ databases">
        <authorList>
            <person name="Mudge J."/>
            <person name="Ramaraj T."/>
            <person name="Lindquist I.E."/>
            <person name="Bharti A.K."/>
            <person name="Sundararajan A."/>
            <person name="Cameron C.T."/>
            <person name="Woodward J.E."/>
            <person name="May G.D."/>
            <person name="Brubaker C."/>
            <person name="Broadhvest J."/>
            <person name="Wilkins T.A."/>
        </authorList>
    </citation>
    <scope>NUCLEOTIDE SEQUENCE</scope>
    <source>
        <strain evidence="2">cv. AKA8401</strain>
    </source>
</reference>
<sequence length="15" mass="1795">MHAYKCLNSLRNITM</sequence>
<keyword evidence="2" id="KW-1185">Reference proteome</keyword>
<gene>
    <name evidence="1" type="ORF">F383_07515</name>
</gene>
<proteinExistence type="predicted"/>
<accession>A0A0B0N566</accession>
<dbReference type="EMBL" id="KN391571">
    <property type="protein sequence ID" value="KHG09593.1"/>
    <property type="molecule type" value="Genomic_DNA"/>
</dbReference>
<dbReference type="Proteomes" id="UP000032142">
    <property type="component" value="Unassembled WGS sequence"/>
</dbReference>
<protein>
    <submittedName>
        <fullName evidence="1">Uncharacterized protein</fullName>
    </submittedName>
</protein>
<name>A0A0B0N566_GOSAR</name>
<evidence type="ECO:0000313" key="2">
    <source>
        <dbReference type="Proteomes" id="UP000032142"/>
    </source>
</evidence>
<evidence type="ECO:0000313" key="1">
    <source>
        <dbReference type="EMBL" id="KHG09593.1"/>
    </source>
</evidence>
<organism evidence="1 2">
    <name type="scientific">Gossypium arboreum</name>
    <name type="common">Tree cotton</name>
    <name type="synonym">Gossypium nanking</name>
    <dbReference type="NCBI Taxonomy" id="29729"/>
    <lineage>
        <taxon>Eukaryota</taxon>
        <taxon>Viridiplantae</taxon>
        <taxon>Streptophyta</taxon>
        <taxon>Embryophyta</taxon>
        <taxon>Tracheophyta</taxon>
        <taxon>Spermatophyta</taxon>
        <taxon>Magnoliopsida</taxon>
        <taxon>eudicotyledons</taxon>
        <taxon>Gunneridae</taxon>
        <taxon>Pentapetalae</taxon>
        <taxon>rosids</taxon>
        <taxon>malvids</taxon>
        <taxon>Malvales</taxon>
        <taxon>Malvaceae</taxon>
        <taxon>Malvoideae</taxon>
        <taxon>Gossypium</taxon>
    </lineage>
</organism>